<dbReference type="SUPFAM" id="SSF48452">
    <property type="entry name" value="TPR-like"/>
    <property type="match status" value="1"/>
</dbReference>
<evidence type="ECO:0000313" key="5">
    <source>
        <dbReference type="Proteomes" id="UP000195755"/>
    </source>
</evidence>
<dbReference type="RefSeq" id="WP_087928191.1">
    <property type="nucleotide sequence ID" value="NZ_CP021744.1"/>
</dbReference>
<feature type="transmembrane region" description="Helical" evidence="3">
    <location>
        <begin position="333"/>
        <end position="354"/>
    </location>
</feature>
<feature type="transmembrane region" description="Helical" evidence="3">
    <location>
        <begin position="307"/>
        <end position="327"/>
    </location>
</feature>
<dbReference type="Pfam" id="PF13432">
    <property type="entry name" value="TPR_16"/>
    <property type="match status" value="1"/>
</dbReference>
<accession>A0A1Z2L7E5</accession>
<keyword evidence="3" id="KW-0472">Membrane</keyword>
<evidence type="ECO:0000313" key="4">
    <source>
        <dbReference type="EMBL" id="ARZ70203.1"/>
    </source>
</evidence>
<dbReference type="SMART" id="SM00028">
    <property type="entry name" value="TPR"/>
    <property type="match status" value="3"/>
</dbReference>
<dbReference type="InterPro" id="IPR019734">
    <property type="entry name" value="TPR_rpt"/>
</dbReference>
<dbReference type="OrthoDB" id="4201407at2"/>
<protein>
    <submittedName>
        <fullName evidence="4">Uncharacterized protein</fullName>
    </submittedName>
</protein>
<proteinExistence type="predicted"/>
<organism evidence="4 5">
    <name type="scientific">Streptomyces albireticuli</name>
    <dbReference type="NCBI Taxonomy" id="1940"/>
    <lineage>
        <taxon>Bacteria</taxon>
        <taxon>Bacillati</taxon>
        <taxon>Actinomycetota</taxon>
        <taxon>Actinomycetes</taxon>
        <taxon>Kitasatosporales</taxon>
        <taxon>Streptomycetaceae</taxon>
        <taxon>Streptomyces</taxon>
    </lineage>
</organism>
<dbReference type="InterPro" id="IPR050498">
    <property type="entry name" value="Ycf3"/>
</dbReference>
<dbReference type="Gene3D" id="1.25.40.10">
    <property type="entry name" value="Tetratricopeptide repeat domain"/>
    <property type="match status" value="1"/>
</dbReference>
<dbReference type="Proteomes" id="UP000195755">
    <property type="component" value="Chromosome"/>
</dbReference>
<feature type="transmembrane region" description="Helical" evidence="3">
    <location>
        <begin position="264"/>
        <end position="286"/>
    </location>
</feature>
<evidence type="ECO:0000256" key="3">
    <source>
        <dbReference type="SAM" id="Phobius"/>
    </source>
</evidence>
<name>A0A1Z2L7E5_9ACTN</name>
<gene>
    <name evidence="4" type="ORF">SMD11_4606</name>
</gene>
<dbReference type="KEGG" id="salj:SMD11_4606"/>
<dbReference type="EMBL" id="CP021744">
    <property type="protein sequence ID" value="ARZ70203.1"/>
    <property type="molecule type" value="Genomic_DNA"/>
</dbReference>
<reference evidence="4 5" key="1">
    <citation type="submission" date="2017-06" db="EMBL/GenBank/DDBJ databases">
        <title>Streptomyces albireticuli Genome sequencing and assembly.</title>
        <authorList>
            <person name="Wang Y."/>
            <person name="Du B."/>
            <person name="Ding Y."/>
            <person name="Liu H."/>
            <person name="Hou Q."/>
            <person name="Liu K."/>
            <person name="Yao L."/>
            <person name="Wang C."/>
        </authorList>
    </citation>
    <scope>NUCLEOTIDE SEQUENCE [LARGE SCALE GENOMIC DNA]</scope>
    <source>
        <strain evidence="4 5">MDJK11</strain>
    </source>
</reference>
<keyword evidence="1" id="KW-0677">Repeat</keyword>
<evidence type="ECO:0000256" key="2">
    <source>
        <dbReference type="ARBA" id="ARBA00022803"/>
    </source>
</evidence>
<dbReference type="AlphaFoldDB" id="A0A1Z2L7E5"/>
<dbReference type="PANTHER" id="PTHR44858:SF1">
    <property type="entry name" value="UDP-N-ACETYLGLUCOSAMINE--PEPTIDE N-ACETYLGLUCOSAMINYLTRANSFERASE SPINDLY-RELATED"/>
    <property type="match status" value="1"/>
</dbReference>
<sequence>MSETVNPVVARAMALIDVDRCTQAQEILSGHLATFPDDARAWERLSVCRFEARDWTGAVRAADEALRLSPEFVDAHLRRSEAFRVCGWTKQAVEAAREGVRLLPEDPAPRVVLSHALRKLPEQEGLQEAYDTALEAIRLDPERVGAHFALYFAAYDMGRKDLAAQAMDQVLSFDPGNAAARTNLAALRTEDPNGDLFAATEDLAAALTVQPDSWHARHNLDVVARKLLKQARWPALASLVIAMATAVAGDTAPEGQGLGPSIPLGAQAVGLGAIVAMWAWCVLLTLRKLPRSVRGYLLRLPRRVPALKVMAGGVLWCVLCAVLLLTFPYGPQWFVGVFLNSGWVGLAGCMIYSARSKRLRTRG</sequence>
<feature type="transmembrane region" description="Helical" evidence="3">
    <location>
        <begin position="233"/>
        <end position="252"/>
    </location>
</feature>
<keyword evidence="3" id="KW-1133">Transmembrane helix</keyword>
<dbReference type="InterPro" id="IPR011990">
    <property type="entry name" value="TPR-like_helical_dom_sf"/>
</dbReference>
<keyword evidence="3" id="KW-0812">Transmembrane</keyword>
<keyword evidence="2" id="KW-0802">TPR repeat</keyword>
<dbReference type="PANTHER" id="PTHR44858">
    <property type="entry name" value="TETRATRICOPEPTIDE REPEAT PROTEIN 6"/>
    <property type="match status" value="1"/>
</dbReference>
<evidence type="ECO:0000256" key="1">
    <source>
        <dbReference type="ARBA" id="ARBA00022737"/>
    </source>
</evidence>